<feature type="active site" description="Proton acceptor" evidence="15">
    <location>
        <position position="69"/>
    </location>
</feature>
<keyword evidence="3" id="KW-1003">Cell membrane</keyword>
<dbReference type="InterPro" id="IPR036945">
    <property type="entry name" value="DAGK_sf"/>
</dbReference>
<feature type="transmembrane region" description="Helical" evidence="19">
    <location>
        <begin position="92"/>
        <end position="116"/>
    </location>
</feature>
<keyword evidence="4" id="KW-0444">Lipid biosynthesis</keyword>
<keyword evidence="11" id="KW-0443">Lipid metabolism</keyword>
<keyword evidence="5" id="KW-0808">Transferase</keyword>
<feature type="binding site" evidence="16">
    <location>
        <position position="69"/>
    </location>
    <ligand>
        <name>substrate</name>
    </ligand>
</feature>
<feature type="binding site" evidence="18">
    <location>
        <position position="76"/>
    </location>
    <ligand>
        <name>a divalent metal cation</name>
        <dbReference type="ChEBI" id="CHEBI:60240"/>
    </ligand>
</feature>
<comment type="cofactor">
    <cofactor evidence="18">
        <name>Mg(2+)</name>
        <dbReference type="ChEBI" id="CHEBI:18420"/>
    </cofactor>
    <text evidence="18">Mn(2+), Zn(2+), Cd(2+) and Co(2+) support activity to lesser extents.</text>
</comment>
<dbReference type="GO" id="GO:0046872">
    <property type="term" value="F:metal ion binding"/>
    <property type="evidence" value="ECO:0007669"/>
    <property type="project" value="UniProtKB-KW"/>
</dbReference>
<evidence type="ECO:0000256" key="8">
    <source>
        <dbReference type="ARBA" id="ARBA00022777"/>
    </source>
</evidence>
<evidence type="ECO:0000256" key="19">
    <source>
        <dbReference type="SAM" id="Phobius"/>
    </source>
</evidence>
<keyword evidence="7 17" id="KW-0547">Nucleotide-binding</keyword>
<evidence type="ECO:0000256" key="15">
    <source>
        <dbReference type="PIRSR" id="PIRSR600829-1"/>
    </source>
</evidence>
<protein>
    <recommendedName>
        <fullName evidence="22">Diacylglycerol kinase</fullName>
    </recommendedName>
</protein>
<keyword evidence="14" id="KW-1208">Phospholipid metabolism</keyword>
<keyword evidence="12 19" id="KW-0472">Membrane</keyword>
<reference evidence="20 21" key="1">
    <citation type="submission" date="2014-09" db="EMBL/GenBank/DDBJ databases">
        <title>Draft Genome Sequence of Draconibacterium sp. JN14CK-3.</title>
        <authorList>
            <person name="Dong C."/>
            <person name="Lai Q."/>
            <person name="Shao Z."/>
        </authorList>
    </citation>
    <scope>NUCLEOTIDE SEQUENCE [LARGE SCALE GENOMIC DNA]</scope>
    <source>
        <strain evidence="20 21">JN14CK-3</strain>
    </source>
</reference>
<name>A0A0D8J8H4_9BACT</name>
<dbReference type="PANTHER" id="PTHR34299">
    <property type="entry name" value="DIACYLGLYCEROL KINASE"/>
    <property type="match status" value="1"/>
</dbReference>
<feature type="binding site" evidence="17">
    <location>
        <position position="76"/>
    </location>
    <ligand>
        <name>ATP</name>
        <dbReference type="ChEBI" id="CHEBI:30616"/>
    </ligand>
</feature>
<dbReference type="Pfam" id="PF01219">
    <property type="entry name" value="DAGK_prokar"/>
    <property type="match status" value="1"/>
</dbReference>
<dbReference type="RefSeq" id="WP_045030471.1">
    <property type="nucleotide sequence ID" value="NZ_JRHC01000003.1"/>
</dbReference>
<dbReference type="STRING" id="1544798.LH29_13540"/>
<evidence type="ECO:0000256" key="13">
    <source>
        <dbReference type="ARBA" id="ARBA00023209"/>
    </source>
</evidence>
<keyword evidence="9 17" id="KW-0067">ATP-binding</keyword>
<keyword evidence="18" id="KW-0460">Magnesium</keyword>
<feature type="binding site" evidence="17">
    <location>
        <position position="27"/>
    </location>
    <ligand>
        <name>ATP</name>
        <dbReference type="ChEBI" id="CHEBI:30616"/>
    </ligand>
</feature>
<dbReference type="PANTHER" id="PTHR34299:SF1">
    <property type="entry name" value="DIACYLGLYCEROL KINASE"/>
    <property type="match status" value="1"/>
</dbReference>
<dbReference type="GO" id="GO:0016301">
    <property type="term" value="F:kinase activity"/>
    <property type="evidence" value="ECO:0007669"/>
    <property type="project" value="UniProtKB-KW"/>
</dbReference>
<evidence type="ECO:0000313" key="20">
    <source>
        <dbReference type="EMBL" id="KJF43270.1"/>
    </source>
</evidence>
<dbReference type="InterPro" id="IPR033717">
    <property type="entry name" value="UDPK"/>
</dbReference>
<evidence type="ECO:0000256" key="5">
    <source>
        <dbReference type="ARBA" id="ARBA00022679"/>
    </source>
</evidence>
<evidence type="ECO:0000256" key="7">
    <source>
        <dbReference type="ARBA" id="ARBA00022741"/>
    </source>
</evidence>
<evidence type="ECO:0000256" key="12">
    <source>
        <dbReference type="ARBA" id="ARBA00023136"/>
    </source>
</evidence>
<dbReference type="CDD" id="cd14265">
    <property type="entry name" value="UDPK_IM_like"/>
    <property type="match status" value="1"/>
</dbReference>
<dbReference type="GO" id="GO:0008654">
    <property type="term" value="P:phospholipid biosynthetic process"/>
    <property type="evidence" value="ECO:0007669"/>
    <property type="project" value="UniProtKB-KW"/>
</dbReference>
<evidence type="ECO:0000256" key="10">
    <source>
        <dbReference type="ARBA" id="ARBA00022989"/>
    </source>
</evidence>
<evidence type="ECO:0000256" key="11">
    <source>
        <dbReference type="ARBA" id="ARBA00023098"/>
    </source>
</evidence>
<evidence type="ECO:0000256" key="16">
    <source>
        <dbReference type="PIRSR" id="PIRSR600829-2"/>
    </source>
</evidence>
<comment type="subcellular location">
    <subcellularLocation>
        <location evidence="1">Cell membrane</location>
        <topology evidence="1">Multi-pass membrane protein</topology>
    </subcellularLocation>
</comment>
<keyword evidence="13" id="KW-0594">Phospholipid biosynthesis</keyword>
<dbReference type="Gene3D" id="1.10.287.3610">
    <property type="match status" value="1"/>
</dbReference>
<evidence type="ECO:0000256" key="3">
    <source>
        <dbReference type="ARBA" id="ARBA00022475"/>
    </source>
</evidence>
<gene>
    <name evidence="20" type="ORF">LH29_13540</name>
</gene>
<evidence type="ECO:0000313" key="21">
    <source>
        <dbReference type="Proteomes" id="UP000032544"/>
    </source>
</evidence>
<evidence type="ECO:0000256" key="14">
    <source>
        <dbReference type="ARBA" id="ARBA00023264"/>
    </source>
</evidence>
<comment type="similarity">
    <text evidence="2">Belongs to the bacterial diacylglycerol kinase family.</text>
</comment>
<evidence type="ECO:0000256" key="2">
    <source>
        <dbReference type="ARBA" id="ARBA00005967"/>
    </source>
</evidence>
<dbReference type="GO" id="GO:0005524">
    <property type="term" value="F:ATP binding"/>
    <property type="evidence" value="ECO:0007669"/>
    <property type="project" value="UniProtKB-KW"/>
</dbReference>
<comment type="caution">
    <text evidence="20">The sequence shown here is derived from an EMBL/GenBank/DDBJ whole genome shotgun (WGS) entry which is preliminary data.</text>
</comment>
<dbReference type="GO" id="GO:0005886">
    <property type="term" value="C:plasma membrane"/>
    <property type="evidence" value="ECO:0007669"/>
    <property type="project" value="UniProtKB-SubCell"/>
</dbReference>
<evidence type="ECO:0000256" key="1">
    <source>
        <dbReference type="ARBA" id="ARBA00004651"/>
    </source>
</evidence>
<dbReference type="Proteomes" id="UP000032544">
    <property type="component" value="Unassembled WGS sequence"/>
</dbReference>
<evidence type="ECO:0008006" key="22">
    <source>
        <dbReference type="Google" id="ProtNLM"/>
    </source>
</evidence>
<evidence type="ECO:0000256" key="4">
    <source>
        <dbReference type="ARBA" id="ARBA00022516"/>
    </source>
</evidence>
<keyword evidence="8" id="KW-0418">Kinase</keyword>
<keyword evidence="18" id="KW-0479">Metal-binding</keyword>
<feature type="binding site" evidence="17">
    <location>
        <begin position="94"/>
        <end position="95"/>
    </location>
    <ligand>
        <name>ATP</name>
        <dbReference type="ChEBI" id="CHEBI:30616"/>
    </ligand>
</feature>
<keyword evidence="21" id="KW-1185">Reference proteome</keyword>
<feature type="binding site" evidence="17">
    <location>
        <position position="15"/>
    </location>
    <ligand>
        <name>ATP</name>
        <dbReference type="ChEBI" id="CHEBI:30616"/>
    </ligand>
</feature>
<sequence length="117" mass="13308">MKNVFLAKRLHSFKYALNGLWHLWKKEINFRIQIFATITVVTTLSRLVEITRTKWMLITICVGIVLGAEAFNSDIERICDFISPEKNRQIKIIKDISAAAVLIVSVMAAIIGVIIFC</sequence>
<keyword evidence="10 19" id="KW-1133">Transmembrane helix</keyword>
<dbReference type="OrthoDB" id="1493837at2"/>
<feature type="binding site" evidence="18">
    <location>
        <position position="27"/>
    </location>
    <ligand>
        <name>a divalent metal cation</name>
        <dbReference type="ChEBI" id="CHEBI:60240"/>
    </ligand>
</feature>
<dbReference type="InterPro" id="IPR000829">
    <property type="entry name" value="DAGK"/>
</dbReference>
<evidence type="ECO:0000256" key="18">
    <source>
        <dbReference type="PIRSR" id="PIRSR600829-4"/>
    </source>
</evidence>
<evidence type="ECO:0000256" key="6">
    <source>
        <dbReference type="ARBA" id="ARBA00022692"/>
    </source>
</evidence>
<evidence type="ECO:0000256" key="17">
    <source>
        <dbReference type="PIRSR" id="PIRSR600829-3"/>
    </source>
</evidence>
<dbReference type="AlphaFoldDB" id="A0A0D8J8H4"/>
<accession>A0A0D8J8H4</accession>
<dbReference type="EMBL" id="JRHC01000003">
    <property type="protein sequence ID" value="KJF43270.1"/>
    <property type="molecule type" value="Genomic_DNA"/>
</dbReference>
<evidence type="ECO:0000256" key="9">
    <source>
        <dbReference type="ARBA" id="ARBA00022840"/>
    </source>
</evidence>
<keyword evidence="6 19" id="KW-0812">Transmembrane</keyword>
<organism evidence="20 21">
    <name type="scientific">Draconibacterium sediminis</name>
    <dbReference type="NCBI Taxonomy" id="1544798"/>
    <lineage>
        <taxon>Bacteria</taxon>
        <taxon>Pseudomonadati</taxon>
        <taxon>Bacteroidota</taxon>
        <taxon>Bacteroidia</taxon>
        <taxon>Marinilabiliales</taxon>
        <taxon>Prolixibacteraceae</taxon>
        <taxon>Draconibacterium</taxon>
    </lineage>
</organism>
<proteinExistence type="inferred from homology"/>